<evidence type="ECO:0000256" key="7">
    <source>
        <dbReference type="ARBA" id="ARBA00022884"/>
    </source>
</evidence>
<dbReference type="Gene3D" id="3.40.50.11040">
    <property type="match status" value="1"/>
</dbReference>
<dbReference type="Pfam" id="PF05127">
    <property type="entry name" value="NAT10_TcmA_helicase"/>
    <property type="match status" value="1"/>
</dbReference>
<feature type="binding site" evidence="9">
    <location>
        <begin position="412"/>
        <end position="414"/>
    </location>
    <ligand>
        <name>acetyl-CoA</name>
        <dbReference type="ChEBI" id="CHEBI:57288"/>
    </ligand>
</feature>
<evidence type="ECO:0000313" key="12">
    <source>
        <dbReference type="Proteomes" id="UP000215738"/>
    </source>
</evidence>
<dbReference type="Proteomes" id="UP000215738">
    <property type="component" value="Unassembled WGS sequence"/>
</dbReference>
<dbReference type="InterPro" id="IPR033442">
    <property type="entry name" value="TmcA_tRNA_bind"/>
</dbReference>
<dbReference type="PANTHER" id="PTHR10925:SF5">
    <property type="entry name" value="RNA CYTIDINE ACETYLTRANSFERASE"/>
    <property type="match status" value="1"/>
</dbReference>
<dbReference type="Pfam" id="PF17176">
    <property type="entry name" value="tRNA_bind_3"/>
    <property type="match status" value="1"/>
</dbReference>
<dbReference type="InterPro" id="IPR007807">
    <property type="entry name" value="TcmA/NAT10_helicase"/>
</dbReference>
<keyword evidence="2 9" id="KW-0820">tRNA-binding</keyword>
<comment type="similarity">
    <text evidence="9">Belongs to the TmcA family.</text>
</comment>
<organism evidence="11 12">
    <name type="scientific">Actinobacillus seminis</name>
    <dbReference type="NCBI Taxonomy" id="722"/>
    <lineage>
        <taxon>Bacteria</taxon>
        <taxon>Pseudomonadati</taxon>
        <taxon>Pseudomonadota</taxon>
        <taxon>Gammaproteobacteria</taxon>
        <taxon>Pasteurellales</taxon>
        <taxon>Pasteurellaceae</taxon>
        <taxon>Actinobacillus</taxon>
    </lineage>
</organism>
<evidence type="ECO:0000256" key="9">
    <source>
        <dbReference type="HAMAP-Rule" id="MF_01886"/>
    </source>
</evidence>
<gene>
    <name evidence="9" type="primary">tmcA</name>
    <name evidence="11" type="ORF">CFY87_07175</name>
</gene>
<dbReference type="Pfam" id="PF13718">
    <property type="entry name" value="GNAT_acetyltr_2"/>
    <property type="match status" value="1"/>
</dbReference>
<dbReference type="InterPro" id="IPR038321">
    <property type="entry name" value="TmcA_C_sf"/>
</dbReference>
<dbReference type="PANTHER" id="PTHR10925">
    <property type="entry name" value="N-ACETYLTRANSFERASE 10"/>
    <property type="match status" value="1"/>
</dbReference>
<keyword evidence="3 9" id="KW-0808">Transferase</keyword>
<dbReference type="PROSITE" id="PS51186">
    <property type="entry name" value="GNAT"/>
    <property type="match status" value="1"/>
</dbReference>
<accession>A0ABX4FLW4</accession>
<dbReference type="SUPFAM" id="SSF55729">
    <property type="entry name" value="Acyl-CoA N-acyltransferases (Nat)"/>
    <property type="match status" value="1"/>
</dbReference>
<dbReference type="InterPro" id="IPR024914">
    <property type="entry name" value="tRNA_acetyltr_TmcA"/>
</dbReference>
<evidence type="ECO:0000256" key="5">
    <source>
        <dbReference type="ARBA" id="ARBA00022741"/>
    </source>
</evidence>
<dbReference type="InterPro" id="IPR027417">
    <property type="entry name" value="P-loop_NTPase"/>
</dbReference>
<dbReference type="Gene3D" id="3.40.50.300">
    <property type="entry name" value="P-loop containing nucleotide triphosphate hydrolases"/>
    <property type="match status" value="1"/>
</dbReference>
<dbReference type="Gene3D" id="1.20.120.890">
    <property type="entry name" value="tRNA(Met) cytidine acetyltransferase, tail domain"/>
    <property type="match status" value="1"/>
</dbReference>
<evidence type="ECO:0000256" key="6">
    <source>
        <dbReference type="ARBA" id="ARBA00022840"/>
    </source>
</evidence>
<feature type="binding site" evidence="9">
    <location>
        <position position="122"/>
    </location>
    <ligand>
        <name>ATP</name>
        <dbReference type="ChEBI" id="CHEBI:30616"/>
    </ligand>
</feature>
<keyword evidence="4 9" id="KW-0819">tRNA processing</keyword>
<evidence type="ECO:0000256" key="1">
    <source>
        <dbReference type="ARBA" id="ARBA00022490"/>
    </source>
</evidence>
<comment type="catalytic activity">
    <reaction evidence="9">
        <text>cytidine(34) in elongator tRNA(Met) + acetyl-CoA + ATP + H2O = N(4)-acetylcytidine(34) in elongator tRNA(Met) + ADP + phosphate + CoA + H(+)</text>
        <dbReference type="Rhea" id="RHEA:43788"/>
        <dbReference type="Rhea" id="RHEA-COMP:10693"/>
        <dbReference type="Rhea" id="RHEA-COMP:10694"/>
        <dbReference type="ChEBI" id="CHEBI:15377"/>
        <dbReference type="ChEBI" id="CHEBI:15378"/>
        <dbReference type="ChEBI" id="CHEBI:30616"/>
        <dbReference type="ChEBI" id="CHEBI:43474"/>
        <dbReference type="ChEBI" id="CHEBI:57287"/>
        <dbReference type="ChEBI" id="CHEBI:57288"/>
        <dbReference type="ChEBI" id="CHEBI:74900"/>
        <dbReference type="ChEBI" id="CHEBI:82748"/>
        <dbReference type="ChEBI" id="CHEBI:456216"/>
        <dbReference type="EC" id="2.3.1.193"/>
    </reaction>
</comment>
<proteinExistence type="inferred from homology"/>
<dbReference type="InterPro" id="IPR013562">
    <property type="entry name" value="TmcA/NAT10_N"/>
</dbReference>
<dbReference type="SUPFAM" id="SSF52540">
    <property type="entry name" value="P-loop containing nucleoside triphosphate hydrolases"/>
    <property type="match status" value="1"/>
</dbReference>
<feature type="binding site" evidence="9">
    <location>
        <position position="268"/>
    </location>
    <ligand>
        <name>ATP</name>
        <dbReference type="ChEBI" id="CHEBI:30616"/>
    </ligand>
</feature>
<dbReference type="Gene3D" id="3.40.630.30">
    <property type="match status" value="1"/>
</dbReference>
<evidence type="ECO:0000256" key="8">
    <source>
        <dbReference type="ARBA" id="ARBA00023315"/>
    </source>
</evidence>
<dbReference type="InterPro" id="IPR000182">
    <property type="entry name" value="GNAT_dom"/>
</dbReference>
<keyword evidence="8 9" id="KW-0012">Acyltransferase</keyword>
<dbReference type="Pfam" id="PF08351">
    <property type="entry name" value="TmcA_N"/>
    <property type="match status" value="1"/>
</dbReference>
<keyword evidence="7 9" id="KW-0694">RNA-binding</keyword>
<evidence type="ECO:0000256" key="3">
    <source>
        <dbReference type="ARBA" id="ARBA00022679"/>
    </source>
</evidence>
<keyword evidence="6 9" id="KW-0067">ATP-binding</keyword>
<evidence type="ECO:0000256" key="4">
    <source>
        <dbReference type="ARBA" id="ARBA00022694"/>
    </source>
</evidence>
<dbReference type="InterPro" id="IPR016181">
    <property type="entry name" value="Acyl_CoA_acyltransferase"/>
</dbReference>
<feature type="domain" description="N-acetyltransferase" evidence="10">
    <location>
        <begin position="302"/>
        <end position="483"/>
    </location>
</feature>
<keyword evidence="12" id="KW-1185">Reference proteome</keyword>
<comment type="caution">
    <text evidence="11">The sequence shown here is derived from an EMBL/GenBank/DDBJ whole genome shotgun (WGS) entry which is preliminary data.</text>
</comment>
<comment type="subcellular location">
    <subcellularLocation>
        <location evidence="9">Cytoplasm</location>
    </subcellularLocation>
</comment>
<comment type="function">
    <text evidence="9">Catalyzes the formation of N(4)-acetylcytidine (ac(4)C) at the wobble position of tRNA(Met), by using acetyl-CoA as an acetyl donor and ATP (or GTP).</text>
</comment>
<dbReference type="HAMAP" id="MF_01886">
    <property type="entry name" value="tRNA_acetyltr_TmcA"/>
    <property type="match status" value="1"/>
</dbReference>
<sequence>MFYPFSQAQNLLGQSFGHIVFDAREGMDLAALAIVCGTLVGGGRLWVLVPAWEEWEPLPDQDSLRWSGESSPIATPHFVMRLKQCIRQYGFSVLKPNETTISAVDFSPIFVPTTVHRATPEQQEIIRQILLQQSELYFLTAKRGRGKSALLGLLADKLIDPLYLTAPNKNAVHTLKQFSTQMLNFIAPDKLAAQLQRAPQHYQDAWLLVDEAAMIPLPLLAIFAQHFKHVIFSTTTHSYEGTGRGFSLKFQQEIDRTFTHFTLTQPLRWEQNDPIEAFLETLLLLDIESQFPALPYFQPASIHIRPYLPAEVAKQPDAFYALLTQAHYRTSPIDLRRLLDAPKQAFVMAKVQAQLLGGIWAVHEGGMQDSDLVGQIRRGQRRPKGNLAAQVLAFQWDLAAACELTSLRISRIAVQPAWRQKTLGQQLVHALQKTTVDFLSVSFGYHPKLWAFWQKCGFVLAHIGEHQEASSGHYAAIALYPLTAAGDDFCQVVAGQFQRDMALSFHPLATTWDIASPDWTLQAEDWRYLQNFANFHRTLVATIPSLRRLARHYELENTPLLQDFLRYSGQNPCIMGNMGKKDWLKKVRLEIKVFLQQLSYSEI</sequence>
<dbReference type="EC" id="2.3.1.193" evidence="9"/>
<evidence type="ECO:0000313" key="11">
    <source>
        <dbReference type="EMBL" id="OZN24831.1"/>
    </source>
</evidence>
<keyword evidence="1 9" id="KW-0963">Cytoplasm</keyword>
<protein>
    <recommendedName>
        <fullName evidence="9">tRNA(Met) cytidine acetyltransferase TmcA</fullName>
        <ecNumber evidence="9">2.3.1.193</ecNumber>
    </recommendedName>
</protein>
<dbReference type="EMBL" id="NLFK01000006">
    <property type="protein sequence ID" value="OZN24831.1"/>
    <property type="molecule type" value="Genomic_DNA"/>
</dbReference>
<evidence type="ECO:0000259" key="10">
    <source>
        <dbReference type="PROSITE" id="PS51186"/>
    </source>
</evidence>
<keyword evidence="5 9" id="KW-0547">Nucleotide-binding</keyword>
<reference evidence="11 12" key="1">
    <citation type="submission" date="2017-07" db="EMBL/GenBank/DDBJ databases">
        <title>Virulence factors identified in Actinobacillus seminis.</title>
        <authorList>
            <person name="Negrete-Abascal E."/>
            <person name="Vaca-Pacheco S."/>
            <person name="Montes-Garcia F."/>
            <person name="Leyto-Gil A.M."/>
            <person name="Fragoso-Garcia E."/>
            <person name="Carvente-Garcia R."/>
            <person name="Perez-Agueros S."/>
            <person name="Castelan-Sanchez H.G."/>
            <person name="Garcia-Molina A."/>
            <person name="Villamar T.E."/>
            <person name="Vazquez-Cruz C."/>
        </authorList>
    </citation>
    <scope>NUCLEOTIDE SEQUENCE [LARGE SCALE GENOMIC DNA]</scope>
    <source>
        <strain evidence="11 12">ATCC 15768</strain>
    </source>
</reference>
<name>A0ABX4FLW4_9PAST</name>
<comment type="caution">
    <text evidence="9">Lacks conserved residue(s) required for the propagation of feature annotation.</text>
</comment>
<evidence type="ECO:0000256" key="2">
    <source>
        <dbReference type="ARBA" id="ARBA00022555"/>
    </source>
</evidence>
<dbReference type="InterPro" id="IPR032672">
    <property type="entry name" value="TmcA/NAT10/Kre33"/>
</dbReference>